<feature type="domain" description="HTH araC/xylS-type" evidence="7">
    <location>
        <begin position="406"/>
        <end position="504"/>
    </location>
</feature>
<keyword evidence="6" id="KW-0597">Phosphoprotein</keyword>
<organism evidence="9 10">
    <name type="scientific">Candidatus Caccousia avicola</name>
    <dbReference type="NCBI Taxonomy" id="2840721"/>
    <lineage>
        <taxon>Bacteria</taxon>
        <taxon>Bacillati</taxon>
        <taxon>Bacillota</taxon>
        <taxon>Clostridia</taxon>
        <taxon>Eubacteriales</taxon>
        <taxon>Oscillospiraceae</taxon>
        <taxon>Oscillospiraceae incertae sedis</taxon>
        <taxon>Candidatus Caccousia</taxon>
    </lineage>
</organism>
<keyword evidence="2" id="KW-0805">Transcription regulation</keyword>
<reference evidence="9" key="1">
    <citation type="submission" date="2020-10" db="EMBL/GenBank/DDBJ databases">
        <authorList>
            <person name="Gilroy R."/>
        </authorList>
    </citation>
    <scope>NUCLEOTIDE SEQUENCE</scope>
    <source>
        <strain evidence="9">ChiSxjej1B13-7958</strain>
    </source>
</reference>
<gene>
    <name evidence="9" type="ORF">IAB89_09605</name>
</gene>
<dbReference type="PANTHER" id="PTHR43280">
    <property type="entry name" value="ARAC-FAMILY TRANSCRIPTIONAL REGULATOR"/>
    <property type="match status" value="1"/>
</dbReference>
<comment type="function">
    <text evidence="5">May play the central regulatory role in sporulation. It may be an element of the effector pathway responsible for the activation of sporulation genes in response to nutritional stress. Spo0A may act in concert with spo0H (a sigma factor) to control the expression of some genes that are critical to the sporulation process.</text>
</comment>
<dbReference type="InterPro" id="IPR011006">
    <property type="entry name" value="CheY-like_superfamily"/>
</dbReference>
<dbReference type="SMART" id="SM00448">
    <property type="entry name" value="REC"/>
    <property type="match status" value="1"/>
</dbReference>
<dbReference type="SUPFAM" id="SSF52172">
    <property type="entry name" value="CheY-like"/>
    <property type="match status" value="1"/>
</dbReference>
<sequence>MYTVMIVDDEKAIRNNLPHALDFRSLGFRVSAVAKDGRDALDQLEKTPVDLVFLDVCMPVLDGVGFLRELSAWEEDKRPFVVMLSGYSEFEYARAAIRYGVKGYLLKPIDEDEAQPLLLDIRRELDERTQKRAEAGIGERVRLLRELYHGANADRSLLRGNILLYAVCLDGTSESAGLPAIREILEGQLPGGAEAFFRSQGSAAAYLLPVSALEQSQGSVTLYGRHISRIVRQHGGTCALLFDEEIFEKPENSFRADCEEHLYRMMTELFWGGDSVFSTKMPARCLTPFSESPLDNEEALLETLIAAIRKADEEELRAAFEDLTRTVEKSHLHFALLQGICYRIYYALLGALPRDEAVTRLRPLDLRDTSAFLRYPAWRDTLWKWLCEAFALAAEESRQNQKGIAGQAEAYVREHFREPVSLKSVAAVCFVSPAYLGRCFQREMGVSFKQFVNDLRLKEAERLLLETDLRMYEIAETAGFGESKRFVEKFTASFGCTPAEFRRVKAEQEK</sequence>
<dbReference type="SUPFAM" id="SSF46689">
    <property type="entry name" value="Homeodomain-like"/>
    <property type="match status" value="2"/>
</dbReference>
<evidence type="ECO:0000259" key="7">
    <source>
        <dbReference type="PROSITE" id="PS01124"/>
    </source>
</evidence>
<dbReference type="GO" id="GO:0043565">
    <property type="term" value="F:sequence-specific DNA binding"/>
    <property type="evidence" value="ECO:0007669"/>
    <property type="project" value="InterPro"/>
</dbReference>
<dbReference type="AlphaFoldDB" id="A0A9D1ANR9"/>
<dbReference type="Pfam" id="PF12833">
    <property type="entry name" value="HTH_18"/>
    <property type="match status" value="1"/>
</dbReference>
<evidence type="ECO:0000259" key="8">
    <source>
        <dbReference type="PROSITE" id="PS50110"/>
    </source>
</evidence>
<comment type="caution">
    <text evidence="9">The sequence shown here is derived from an EMBL/GenBank/DDBJ whole genome shotgun (WGS) entry which is preliminary data.</text>
</comment>
<dbReference type="Gene3D" id="3.40.50.2300">
    <property type="match status" value="1"/>
</dbReference>
<dbReference type="PROSITE" id="PS01124">
    <property type="entry name" value="HTH_ARAC_FAMILY_2"/>
    <property type="match status" value="1"/>
</dbReference>
<dbReference type="PANTHER" id="PTHR43280:SF2">
    <property type="entry name" value="HTH-TYPE TRANSCRIPTIONAL REGULATOR EXSA"/>
    <property type="match status" value="1"/>
</dbReference>
<feature type="modified residue" description="4-aspartylphosphate" evidence="6">
    <location>
        <position position="55"/>
    </location>
</feature>
<evidence type="ECO:0000313" key="9">
    <source>
        <dbReference type="EMBL" id="HIR47891.1"/>
    </source>
</evidence>
<evidence type="ECO:0000256" key="1">
    <source>
        <dbReference type="ARBA" id="ARBA00018672"/>
    </source>
</evidence>
<keyword evidence="4" id="KW-0804">Transcription</keyword>
<dbReference type="GO" id="GO:0003700">
    <property type="term" value="F:DNA-binding transcription factor activity"/>
    <property type="evidence" value="ECO:0007669"/>
    <property type="project" value="InterPro"/>
</dbReference>
<feature type="domain" description="Response regulatory" evidence="8">
    <location>
        <begin position="3"/>
        <end position="122"/>
    </location>
</feature>
<dbReference type="InterPro" id="IPR001789">
    <property type="entry name" value="Sig_transdc_resp-reg_receiver"/>
</dbReference>
<dbReference type="PROSITE" id="PS00041">
    <property type="entry name" value="HTH_ARAC_FAMILY_1"/>
    <property type="match status" value="1"/>
</dbReference>
<protein>
    <recommendedName>
        <fullName evidence="1">Stage 0 sporulation protein A homolog</fullName>
    </recommendedName>
</protein>
<evidence type="ECO:0000256" key="2">
    <source>
        <dbReference type="ARBA" id="ARBA00023015"/>
    </source>
</evidence>
<evidence type="ECO:0000256" key="5">
    <source>
        <dbReference type="ARBA" id="ARBA00024867"/>
    </source>
</evidence>
<evidence type="ECO:0000256" key="3">
    <source>
        <dbReference type="ARBA" id="ARBA00023125"/>
    </source>
</evidence>
<accession>A0A9D1ANR9</accession>
<dbReference type="EMBL" id="DVGZ01000104">
    <property type="protein sequence ID" value="HIR47891.1"/>
    <property type="molecule type" value="Genomic_DNA"/>
</dbReference>
<dbReference type="InterPro" id="IPR009057">
    <property type="entry name" value="Homeodomain-like_sf"/>
</dbReference>
<dbReference type="Pfam" id="PF00072">
    <property type="entry name" value="Response_reg"/>
    <property type="match status" value="1"/>
</dbReference>
<dbReference type="PROSITE" id="PS50110">
    <property type="entry name" value="RESPONSE_REGULATORY"/>
    <property type="match status" value="1"/>
</dbReference>
<reference evidence="9" key="2">
    <citation type="journal article" date="2021" name="PeerJ">
        <title>Extensive microbial diversity within the chicken gut microbiome revealed by metagenomics and culture.</title>
        <authorList>
            <person name="Gilroy R."/>
            <person name="Ravi A."/>
            <person name="Getino M."/>
            <person name="Pursley I."/>
            <person name="Horton D.L."/>
            <person name="Alikhan N.F."/>
            <person name="Baker D."/>
            <person name="Gharbi K."/>
            <person name="Hall N."/>
            <person name="Watson M."/>
            <person name="Adriaenssens E.M."/>
            <person name="Foster-Nyarko E."/>
            <person name="Jarju S."/>
            <person name="Secka A."/>
            <person name="Antonio M."/>
            <person name="Oren A."/>
            <person name="Chaudhuri R.R."/>
            <person name="La Ragione R."/>
            <person name="Hildebrand F."/>
            <person name="Pallen M.J."/>
        </authorList>
    </citation>
    <scope>NUCLEOTIDE SEQUENCE</scope>
    <source>
        <strain evidence="9">ChiSxjej1B13-7958</strain>
    </source>
</reference>
<dbReference type="InterPro" id="IPR018060">
    <property type="entry name" value="HTH_AraC"/>
</dbReference>
<evidence type="ECO:0000256" key="6">
    <source>
        <dbReference type="PROSITE-ProRule" id="PRU00169"/>
    </source>
</evidence>
<name>A0A9D1ANR9_9FIRM</name>
<dbReference type="InterPro" id="IPR018062">
    <property type="entry name" value="HTH_AraC-typ_CS"/>
</dbReference>
<evidence type="ECO:0000256" key="4">
    <source>
        <dbReference type="ARBA" id="ARBA00023163"/>
    </source>
</evidence>
<dbReference type="Gene3D" id="1.10.10.60">
    <property type="entry name" value="Homeodomain-like"/>
    <property type="match status" value="2"/>
</dbReference>
<proteinExistence type="predicted"/>
<evidence type="ECO:0000313" key="10">
    <source>
        <dbReference type="Proteomes" id="UP000824242"/>
    </source>
</evidence>
<dbReference type="GO" id="GO:0000160">
    <property type="term" value="P:phosphorelay signal transduction system"/>
    <property type="evidence" value="ECO:0007669"/>
    <property type="project" value="InterPro"/>
</dbReference>
<dbReference type="CDD" id="cd17536">
    <property type="entry name" value="REC_YesN-like"/>
    <property type="match status" value="1"/>
</dbReference>
<dbReference type="SMART" id="SM00342">
    <property type="entry name" value="HTH_ARAC"/>
    <property type="match status" value="1"/>
</dbReference>
<keyword evidence="3" id="KW-0238">DNA-binding</keyword>
<dbReference type="Proteomes" id="UP000824242">
    <property type="component" value="Unassembled WGS sequence"/>
</dbReference>